<organism evidence="2 3">
    <name type="scientific">Melanoplus sanguinipes entomopoxvirus</name>
    <name type="common">MsEPV</name>
    <dbReference type="NCBI Taxonomy" id="83191"/>
    <lineage>
        <taxon>Viruses</taxon>
        <taxon>Varidnaviria</taxon>
        <taxon>Bamfordvirae</taxon>
        <taxon>Nucleocytoviricota</taxon>
        <taxon>Pokkesviricetes</taxon>
        <taxon>Chitovirales</taxon>
        <taxon>Poxviridae</taxon>
        <taxon>Entomopoxvirinae</taxon>
        <taxon>Deltaentomopoxvirus</taxon>
        <taxon>Deltaentomopoxvirus msanguinipes</taxon>
    </lineage>
</organism>
<dbReference type="OrthoDB" id="8452at10239"/>
<dbReference type="RefSeq" id="NP_048255.1">
    <property type="nucleotide sequence ID" value="NC_001993.1"/>
</dbReference>
<dbReference type="GeneID" id="1449955"/>
<protein>
    <submittedName>
        <fullName evidence="2">Uncharacterized protein</fullName>
    </submittedName>
</protein>
<evidence type="ECO:0000313" key="2">
    <source>
        <dbReference type="EMBL" id="AAC97692.1"/>
    </source>
</evidence>
<dbReference type="KEGG" id="vg:1449955"/>
<sequence>MKILNTLLDYINQIINMLFPNSEDEFNKLKIFENINIENKKTDEIIKIFKEIEHKIANYVKTELYKMNQQDYIILYNKIESYIRSNNKPFELTPDERQQIYEGLFTIKCYFDNEWMDKSITWIRNIFLHIIMIIIVSIIKHAIKTYMLTIKYIQDVRKDTNLKTLIMLRNGILNIIVYKIIPIMLYIYKHDTSNLPNAFKYPPTDINELDTNKINNIIEYLKEEIEKNMFNYISGFKKYNMESINNMINVLKGDNCDKLCNPDEAKELLNFLQDPHVQNMLLDGEIDLPQKNVIKDLNSKILNNSEYVTLNIMNELLDTNIGKKLMQIFTGSSSESLSNTILGAENKINNGINLNNNSFGFKDSDIVLITVMECLDAIRACANNSKNCCVKTPSLTVNVNTPITKLSVDGTEFKL</sequence>
<keyword evidence="3" id="KW-1185">Reference proteome</keyword>
<reference evidence="2 3" key="1">
    <citation type="journal article" date="1999" name="J. Virol.">
        <title>The genome of Melanoplus sanguinipes entomopoxvirus.</title>
        <authorList>
            <person name="Afonso C.L."/>
            <person name="Tulman E.R."/>
            <person name="Lu Z."/>
            <person name="Oma E."/>
            <person name="Kutish G.F."/>
            <person name="Rock D.L."/>
        </authorList>
    </citation>
    <scope>NUCLEOTIDE SEQUENCE [LARGE SCALE GENOMIC DNA]</scope>
    <source>
        <strain evidence="2">Tucson</strain>
    </source>
</reference>
<proteinExistence type="predicted"/>
<keyword evidence="1" id="KW-0812">Transmembrane</keyword>
<dbReference type="PIR" id="T28345">
    <property type="entry name" value="T28345"/>
</dbReference>
<organismHost>
    <name type="scientific">Melanoplus sanguinipes</name>
    <name type="common">Migratory grasshopper</name>
    <dbReference type="NCBI Taxonomy" id="65742"/>
</organismHost>
<dbReference type="EMBL" id="AF063866">
    <property type="protein sequence ID" value="AAC97692.1"/>
    <property type="molecule type" value="Genomic_DNA"/>
</dbReference>
<dbReference type="Proteomes" id="UP000172353">
    <property type="component" value="Segment"/>
</dbReference>
<name>Q9YVQ8_MSEPV</name>
<keyword evidence="1" id="KW-1133">Transmembrane helix</keyword>
<gene>
    <name evidence="2" type="primary">MSV184</name>
</gene>
<keyword evidence="1" id="KW-0472">Membrane</keyword>
<feature type="transmembrane region" description="Helical" evidence="1">
    <location>
        <begin position="164"/>
        <end position="188"/>
    </location>
</feature>
<accession>Q9YVQ8</accession>
<evidence type="ECO:0000313" key="3">
    <source>
        <dbReference type="Proteomes" id="UP000172353"/>
    </source>
</evidence>
<evidence type="ECO:0000256" key="1">
    <source>
        <dbReference type="SAM" id="Phobius"/>
    </source>
</evidence>
<feature type="transmembrane region" description="Helical" evidence="1">
    <location>
        <begin position="122"/>
        <end position="143"/>
    </location>
</feature>